<dbReference type="SUPFAM" id="SSF56024">
    <property type="entry name" value="Phospholipase D/nuclease"/>
    <property type="match status" value="1"/>
</dbReference>
<reference evidence="2 3" key="1">
    <citation type="submission" date="2023-02" db="EMBL/GenBank/DDBJ databases">
        <title>Dictyobacter halimunensis sp. nov., a new member of the class Ktedonobacteria from forest soil in a geothermal area.</title>
        <authorList>
            <person name="Rachmania M.K."/>
            <person name="Ningsih F."/>
            <person name="Sakai Y."/>
            <person name="Yabe S."/>
            <person name="Yokota A."/>
            <person name="Sjamsuridzal W."/>
        </authorList>
    </citation>
    <scope>NUCLEOTIDE SEQUENCE [LARGE SCALE GENOMIC DNA]</scope>
    <source>
        <strain evidence="2 3">S3.2.2.5</strain>
    </source>
</reference>
<gene>
    <name evidence="2" type="ORF">KDH_66510</name>
</gene>
<dbReference type="Gene3D" id="3.30.870.10">
    <property type="entry name" value="Endonuclease Chain A"/>
    <property type="match status" value="2"/>
</dbReference>
<feature type="domain" description="PLD phosphodiesterase" evidence="1">
    <location>
        <begin position="246"/>
        <end position="276"/>
    </location>
</feature>
<dbReference type="EMBL" id="BSRI01000002">
    <property type="protein sequence ID" value="GLV59827.1"/>
    <property type="molecule type" value="Genomic_DNA"/>
</dbReference>
<proteinExistence type="predicted"/>
<sequence>MNNIILLNELKKREFYDTALFLTYTINLRFFESMILPRLRRMGISRIGILIDYRGYQESLENGIPSGLCGREYILAPVHLPRGGIQHAKLLWLQKHDRITAYIGSHNLTMAGYNDQTEVTAKLVSMNPSHTQALQQIHDDISLMVPPCLYYVWQHIKPPTVIYSPSNITMMSSRHRPLLNQLIEKVQFADEIRVITPFLDAQALKHLAKGVQAQTIVLDLPQDGPDTPLSETMHANPHIHPRFLYSKRRLHAKAYQFRNAHTSSVALGSANCTQAALMRNVAEGGNLEYLLFIEENVATSNNYLDEVLDFRPINDVEAFPHTGRDWTTSSSEFSSILFIEEATFKDGILTVKWSEQDNLNVEDATLTTDTGESIYCGDRHEITRALQKVPQRITLEAIANEDFCKTHAWVINYTALNASVATSKQSTWIERIATNNFLELPNSIAIWLEQAVQDYLAITPDNELPSINMSNVKERHIKMRQYREVFAFSSNLDLVRNTARSILKSDTNVYNFDLLRMLLTRPNAELPINSNIENQEESIQRYTQQRRKAFKGILREVDRYLCNLSRTLQSLAFAVDNEFVARLKIGLGTIACVCIEVKDSSIEGRERLLEHFIDFLIQLNKTSIARDLVRMISIQGPLLLCIGAITPYGENRREYFLQLKNQAQNLVRTDPRSILAQWEKSCDTRGLQDIQVQVERHIFSIFEVASSHLGKQVEKRWSCLLKLQEADRALSTERSDLYKQAKEKYEKEPSTNKIWSKYKVERQRGKFPVIFFYTGKICPACYVGLSDQKIQELQRAEAVICDNCQKILVAK</sequence>
<organism evidence="2 3">
    <name type="scientific">Dictyobacter halimunensis</name>
    <dbReference type="NCBI Taxonomy" id="3026934"/>
    <lineage>
        <taxon>Bacteria</taxon>
        <taxon>Bacillati</taxon>
        <taxon>Chloroflexota</taxon>
        <taxon>Ktedonobacteria</taxon>
        <taxon>Ktedonobacterales</taxon>
        <taxon>Dictyobacteraceae</taxon>
        <taxon>Dictyobacter</taxon>
    </lineage>
</organism>
<dbReference type="InterPro" id="IPR001736">
    <property type="entry name" value="PLipase_D/transphosphatidylase"/>
</dbReference>
<keyword evidence="3" id="KW-1185">Reference proteome</keyword>
<evidence type="ECO:0000313" key="3">
    <source>
        <dbReference type="Proteomes" id="UP001344906"/>
    </source>
</evidence>
<dbReference type="RefSeq" id="WP_338256646.1">
    <property type="nucleotide sequence ID" value="NZ_BSRI01000002.1"/>
</dbReference>
<evidence type="ECO:0000259" key="1">
    <source>
        <dbReference type="SMART" id="SM00155"/>
    </source>
</evidence>
<evidence type="ECO:0000313" key="2">
    <source>
        <dbReference type="EMBL" id="GLV59827.1"/>
    </source>
</evidence>
<accession>A0ABQ6G3L3</accession>
<comment type="caution">
    <text evidence="2">The sequence shown here is derived from an EMBL/GenBank/DDBJ whole genome shotgun (WGS) entry which is preliminary data.</text>
</comment>
<dbReference type="InterPro" id="IPR059166">
    <property type="entry name" value="PLD-like_cat"/>
</dbReference>
<feature type="domain" description="PLD phosphodiesterase" evidence="1">
    <location>
        <begin position="82"/>
        <end position="112"/>
    </location>
</feature>
<dbReference type="Proteomes" id="UP001344906">
    <property type="component" value="Unassembled WGS sequence"/>
</dbReference>
<protein>
    <recommendedName>
        <fullName evidence="1">PLD phosphodiesterase domain-containing protein</fullName>
    </recommendedName>
</protein>
<dbReference type="Gene3D" id="1.10.287.1490">
    <property type="match status" value="1"/>
</dbReference>
<dbReference type="SMART" id="SM00155">
    <property type="entry name" value="PLDc"/>
    <property type="match status" value="2"/>
</dbReference>
<name>A0ABQ6G3L3_9CHLR</name>
<dbReference type="CDD" id="cd09176">
    <property type="entry name" value="PLDc_unchar6"/>
    <property type="match status" value="1"/>
</dbReference>